<dbReference type="PANTHER" id="PTHR30146">
    <property type="entry name" value="LACI-RELATED TRANSCRIPTIONAL REPRESSOR"/>
    <property type="match status" value="1"/>
</dbReference>
<accession>A0A9Q4AN74</accession>
<dbReference type="Gene3D" id="3.40.50.2300">
    <property type="match status" value="2"/>
</dbReference>
<dbReference type="InterPro" id="IPR028082">
    <property type="entry name" value="Peripla_BP_I"/>
</dbReference>
<dbReference type="CDD" id="cd01392">
    <property type="entry name" value="HTH_LacI"/>
    <property type="match status" value="1"/>
</dbReference>
<dbReference type="PRINTS" id="PR00036">
    <property type="entry name" value="HTHLACI"/>
</dbReference>
<dbReference type="CDD" id="cd06307">
    <property type="entry name" value="PBP1_sugar_binding"/>
    <property type="match status" value="1"/>
</dbReference>
<dbReference type="InterPro" id="IPR010982">
    <property type="entry name" value="Lambda_DNA-bd_dom_sf"/>
</dbReference>
<dbReference type="InterPro" id="IPR000843">
    <property type="entry name" value="HTH_LacI"/>
</dbReference>
<evidence type="ECO:0000313" key="6">
    <source>
        <dbReference type="Proteomes" id="UP001060275"/>
    </source>
</evidence>
<sequence>MNEEIVKRRATVHDVARAAGVSLATVDRVLNGRPGVRAVTAEKVEQAIAQLGFSRDLNASLMARARDLNVVFFIPDGTNEFMDSLAEAVQRRSPLALADRIHLSMRRVKALDAAGLVSGLNQLDAHSCDCAVIVSSDEPEVLAAIDAAHRRGVAVMTLVSDLPGSARRNFIGIDNGAAGRTAASLMGRFLPQGGKVAVVAGSLHLRDHAERLEGFRAALGAEFGAIEIIGPLEGHDERTETAAIIARLLADHADLGGLYNLGAGNAGLVAALEASGRSGDLRVIAHELTPTTRAGLRSGAIDVVLDQNPDGEIREAIAAARALALDASRTAATDPIEIGIFLRDNLR</sequence>
<name>A0A9Q4AN74_9HYPH</name>
<feature type="domain" description="HTH lacI-type" evidence="4">
    <location>
        <begin position="10"/>
        <end position="64"/>
    </location>
</feature>
<protein>
    <submittedName>
        <fullName evidence="5">LacI family DNA-binding transcriptional regulator</fullName>
    </submittedName>
</protein>
<comment type="caution">
    <text evidence="5">The sequence shown here is derived from an EMBL/GenBank/DDBJ whole genome shotgun (WGS) entry which is preliminary data.</text>
</comment>
<keyword evidence="6" id="KW-1185">Reference proteome</keyword>
<keyword evidence="2 5" id="KW-0238">DNA-binding</keyword>
<evidence type="ECO:0000259" key="4">
    <source>
        <dbReference type="PROSITE" id="PS50932"/>
    </source>
</evidence>
<dbReference type="PROSITE" id="PS00356">
    <property type="entry name" value="HTH_LACI_1"/>
    <property type="match status" value="1"/>
</dbReference>
<dbReference type="PANTHER" id="PTHR30146:SF152">
    <property type="entry name" value="TRANSCRIPTIONAL REGULATORY PROTEIN"/>
    <property type="match status" value="1"/>
</dbReference>
<dbReference type="PROSITE" id="PS50932">
    <property type="entry name" value="HTH_LACI_2"/>
    <property type="match status" value="1"/>
</dbReference>
<dbReference type="Gene3D" id="1.10.260.40">
    <property type="entry name" value="lambda repressor-like DNA-binding domains"/>
    <property type="match status" value="1"/>
</dbReference>
<dbReference type="AlphaFoldDB" id="A0A9Q4AN74"/>
<dbReference type="SMART" id="SM00354">
    <property type="entry name" value="HTH_LACI"/>
    <property type="match status" value="1"/>
</dbReference>
<dbReference type="Proteomes" id="UP001060275">
    <property type="component" value="Unassembled WGS sequence"/>
</dbReference>
<evidence type="ECO:0000256" key="3">
    <source>
        <dbReference type="ARBA" id="ARBA00023163"/>
    </source>
</evidence>
<dbReference type="InterPro" id="IPR025997">
    <property type="entry name" value="SBP_2_dom"/>
</dbReference>
<dbReference type="GO" id="GO:0000976">
    <property type="term" value="F:transcription cis-regulatory region binding"/>
    <property type="evidence" value="ECO:0007669"/>
    <property type="project" value="TreeGrafter"/>
</dbReference>
<gene>
    <name evidence="5" type="ORF">NF348_06090</name>
</gene>
<dbReference type="RefSeq" id="WP_254673652.1">
    <property type="nucleotide sequence ID" value="NZ_JAMWDU010000002.1"/>
</dbReference>
<dbReference type="Pfam" id="PF00356">
    <property type="entry name" value="LacI"/>
    <property type="match status" value="1"/>
</dbReference>
<dbReference type="SUPFAM" id="SSF47413">
    <property type="entry name" value="lambda repressor-like DNA-binding domains"/>
    <property type="match status" value="1"/>
</dbReference>
<dbReference type="Pfam" id="PF13407">
    <property type="entry name" value="Peripla_BP_4"/>
    <property type="match status" value="1"/>
</dbReference>
<proteinExistence type="predicted"/>
<organism evidence="5 6">
    <name type="scientific">Devosia ureilytica</name>
    <dbReference type="NCBI Taxonomy" id="2952754"/>
    <lineage>
        <taxon>Bacteria</taxon>
        <taxon>Pseudomonadati</taxon>
        <taxon>Pseudomonadota</taxon>
        <taxon>Alphaproteobacteria</taxon>
        <taxon>Hyphomicrobiales</taxon>
        <taxon>Devosiaceae</taxon>
        <taxon>Devosia</taxon>
    </lineage>
</organism>
<keyword evidence="1" id="KW-0805">Transcription regulation</keyword>
<dbReference type="EMBL" id="JAMWDU010000002">
    <property type="protein sequence ID" value="MCP8886667.1"/>
    <property type="molecule type" value="Genomic_DNA"/>
</dbReference>
<evidence type="ECO:0000313" key="5">
    <source>
        <dbReference type="EMBL" id="MCP8886667.1"/>
    </source>
</evidence>
<evidence type="ECO:0000256" key="2">
    <source>
        <dbReference type="ARBA" id="ARBA00023125"/>
    </source>
</evidence>
<evidence type="ECO:0000256" key="1">
    <source>
        <dbReference type="ARBA" id="ARBA00023015"/>
    </source>
</evidence>
<dbReference type="GO" id="GO:0003700">
    <property type="term" value="F:DNA-binding transcription factor activity"/>
    <property type="evidence" value="ECO:0007669"/>
    <property type="project" value="TreeGrafter"/>
</dbReference>
<dbReference type="SUPFAM" id="SSF53822">
    <property type="entry name" value="Periplasmic binding protein-like I"/>
    <property type="match status" value="1"/>
</dbReference>
<keyword evidence="3" id="KW-0804">Transcription</keyword>
<reference evidence="5" key="1">
    <citation type="submission" date="2022-06" db="EMBL/GenBank/DDBJ databases">
        <title>Devosia sp. XJ19-45 genome assembly.</title>
        <authorList>
            <person name="Li B."/>
            <person name="Cai M."/>
            <person name="Nie G."/>
            <person name="Li W."/>
        </authorList>
    </citation>
    <scope>NUCLEOTIDE SEQUENCE</scope>
    <source>
        <strain evidence="5">XJ19-45</strain>
    </source>
</reference>